<dbReference type="InterPro" id="IPR001926">
    <property type="entry name" value="TrpB-like_PALP"/>
</dbReference>
<dbReference type="Pfam" id="PF00291">
    <property type="entry name" value="PALP"/>
    <property type="match status" value="1"/>
</dbReference>
<dbReference type="InterPro" id="IPR005856">
    <property type="entry name" value="Cys_synth"/>
</dbReference>
<keyword evidence="12" id="KW-0472">Membrane</keyword>
<dbReference type="NCBIfam" id="TIGR01136">
    <property type="entry name" value="cysKM"/>
    <property type="match status" value="1"/>
</dbReference>
<dbReference type="EMBL" id="SMBP01000007">
    <property type="protein sequence ID" value="TCU60401.1"/>
    <property type="molecule type" value="Genomic_DNA"/>
</dbReference>
<name>A0A4R3TEE5_9FIRM</name>
<evidence type="ECO:0000259" key="13">
    <source>
        <dbReference type="Pfam" id="PF00291"/>
    </source>
</evidence>
<dbReference type="PANTHER" id="PTHR10314">
    <property type="entry name" value="CYSTATHIONINE BETA-SYNTHASE"/>
    <property type="match status" value="1"/>
</dbReference>
<dbReference type="Gene3D" id="3.40.50.1100">
    <property type="match status" value="2"/>
</dbReference>
<dbReference type="InterPro" id="IPR050214">
    <property type="entry name" value="Cys_Synth/Cystath_Beta-Synth"/>
</dbReference>
<dbReference type="RefSeq" id="WP_008687729.1">
    <property type="nucleotide sequence ID" value="NZ_AP024510.1"/>
</dbReference>
<dbReference type="EC" id="2.5.1.47" evidence="4"/>
<sequence>MKETLKLIGNTPLYRIENTNIYVKLEKFNAAGSIKDRAVLGMLKKAMEKGTIKKDSVLIEATSGNTGIALAMLGAIYHLPVIIIMPETMSMERRKLIQAYGAELILTEGAKGMQGSLDALASLQKEHPNYITLSQFDNPDNPQFHYETTGKEILEQLPDVDIFVAGIGTGGTFTGVARRLKEANPNIRCVAGEPKDSAIISGHQPGPHKIQGIGANFIPANFDKELADDVMLISNEEAIEETKNFARTTGILVGISSGGNIALAKRLAAYYPNKKIVTIAPDGGEKYLSVLDFD</sequence>
<evidence type="ECO:0000256" key="11">
    <source>
        <dbReference type="PIRSR" id="PIRSR605856-51"/>
    </source>
</evidence>
<dbReference type="Proteomes" id="UP000295773">
    <property type="component" value="Unassembled WGS sequence"/>
</dbReference>
<evidence type="ECO:0000256" key="4">
    <source>
        <dbReference type="ARBA" id="ARBA00012681"/>
    </source>
</evidence>
<protein>
    <recommendedName>
        <fullName evidence="4">cysteine synthase</fullName>
        <ecNumber evidence="4">2.5.1.47</ecNumber>
    </recommendedName>
</protein>
<feature type="modified residue" description="N6-(pyridoxal phosphate)lysine" evidence="11">
    <location>
        <position position="35"/>
    </location>
</feature>
<organism evidence="14 15">
    <name type="scientific">Longicatena caecimuris</name>
    <dbReference type="NCBI Taxonomy" id="1796635"/>
    <lineage>
        <taxon>Bacteria</taxon>
        <taxon>Bacillati</taxon>
        <taxon>Bacillota</taxon>
        <taxon>Erysipelotrichia</taxon>
        <taxon>Erysipelotrichales</taxon>
        <taxon>Erysipelotrichaceae</taxon>
        <taxon>Longicatena</taxon>
    </lineage>
</organism>
<evidence type="ECO:0000256" key="9">
    <source>
        <dbReference type="ARBA" id="ARBA00047931"/>
    </source>
</evidence>
<keyword evidence="7 10" id="KW-0663">Pyridoxal phosphate</keyword>
<keyword evidence="12" id="KW-1133">Transmembrane helix</keyword>
<evidence type="ECO:0000256" key="6">
    <source>
        <dbReference type="ARBA" id="ARBA00022679"/>
    </source>
</evidence>
<comment type="catalytic activity">
    <reaction evidence="9">
        <text>O-acetyl-L-serine + hydrogen sulfide = L-cysteine + acetate</text>
        <dbReference type="Rhea" id="RHEA:14829"/>
        <dbReference type="ChEBI" id="CHEBI:29919"/>
        <dbReference type="ChEBI" id="CHEBI:30089"/>
        <dbReference type="ChEBI" id="CHEBI:35235"/>
        <dbReference type="ChEBI" id="CHEBI:58340"/>
        <dbReference type="EC" id="2.5.1.47"/>
    </reaction>
</comment>
<dbReference type="AlphaFoldDB" id="A0A4R3TEE5"/>
<feature type="transmembrane region" description="Helical" evidence="12">
    <location>
        <begin position="66"/>
        <end position="85"/>
    </location>
</feature>
<evidence type="ECO:0000256" key="12">
    <source>
        <dbReference type="SAM" id="Phobius"/>
    </source>
</evidence>
<evidence type="ECO:0000256" key="10">
    <source>
        <dbReference type="PIRSR" id="PIRSR605856-50"/>
    </source>
</evidence>
<dbReference type="InterPro" id="IPR005859">
    <property type="entry name" value="CysK"/>
</dbReference>
<feature type="binding site" evidence="10">
    <location>
        <begin position="168"/>
        <end position="172"/>
    </location>
    <ligand>
        <name>pyridoxal 5'-phosphate</name>
        <dbReference type="ChEBI" id="CHEBI:597326"/>
    </ligand>
</feature>
<reference evidence="14 15" key="1">
    <citation type="submission" date="2019-03" db="EMBL/GenBank/DDBJ databases">
        <title>Genomic Encyclopedia of Type Strains, Phase IV (KMG-IV): sequencing the most valuable type-strain genomes for metagenomic binning, comparative biology and taxonomic classification.</title>
        <authorList>
            <person name="Goeker M."/>
        </authorList>
    </citation>
    <scope>NUCLEOTIDE SEQUENCE [LARGE SCALE GENOMIC DNA]</scope>
    <source>
        <strain evidence="14 15">DSM 29481</strain>
    </source>
</reference>
<dbReference type="SUPFAM" id="SSF53686">
    <property type="entry name" value="Tryptophan synthase beta subunit-like PLP-dependent enzymes"/>
    <property type="match status" value="1"/>
</dbReference>
<comment type="pathway">
    <text evidence="2">Amino-acid biosynthesis; L-cysteine biosynthesis; L-cysteine from L-serine: step 2/2.</text>
</comment>
<keyword evidence="6" id="KW-0808">Transferase</keyword>
<keyword evidence="12" id="KW-0812">Transmembrane</keyword>
<feature type="domain" description="Tryptophan synthase beta chain-like PALP" evidence="13">
    <location>
        <begin position="6"/>
        <end position="282"/>
    </location>
</feature>
<evidence type="ECO:0000256" key="7">
    <source>
        <dbReference type="ARBA" id="ARBA00022898"/>
    </source>
</evidence>
<feature type="binding site" evidence="10">
    <location>
        <position position="256"/>
    </location>
    <ligand>
        <name>pyridoxal 5'-phosphate</name>
        <dbReference type="ChEBI" id="CHEBI:597326"/>
    </ligand>
</feature>
<comment type="cofactor">
    <cofactor evidence="1 10">
        <name>pyridoxal 5'-phosphate</name>
        <dbReference type="ChEBI" id="CHEBI:597326"/>
    </cofactor>
</comment>
<accession>A0A4R3TEE5</accession>
<dbReference type="GO" id="GO:0004124">
    <property type="term" value="F:cysteine synthase activity"/>
    <property type="evidence" value="ECO:0007669"/>
    <property type="project" value="UniProtKB-EC"/>
</dbReference>
<evidence type="ECO:0000256" key="5">
    <source>
        <dbReference type="ARBA" id="ARBA00022605"/>
    </source>
</evidence>
<evidence type="ECO:0000313" key="14">
    <source>
        <dbReference type="EMBL" id="TCU60401.1"/>
    </source>
</evidence>
<evidence type="ECO:0000256" key="1">
    <source>
        <dbReference type="ARBA" id="ARBA00001933"/>
    </source>
</evidence>
<evidence type="ECO:0000256" key="8">
    <source>
        <dbReference type="ARBA" id="ARBA00023192"/>
    </source>
</evidence>
<proteinExistence type="inferred from homology"/>
<dbReference type="GO" id="GO:0006535">
    <property type="term" value="P:cysteine biosynthetic process from serine"/>
    <property type="evidence" value="ECO:0007669"/>
    <property type="project" value="InterPro"/>
</dbReference>
<keyword evidence="5" id="KW-0028">Amino-acid biosynthesis</keyword>
<keyword evidence="15" id="KW-1185">Reference proteome</keyword>
<keyword evidence="8" id="KW-0198">Cysteine biosynthesis</keyword>
<evidence type="ECO:0000256" key="2">
    <source>
        <dbReference type="ARBA" id="ARBA00004962"/>
    </source>
</evidence>
<comment type="similarity">
    <text evidence="3">Belongs to the cysteine synthase/cystathionine beta-synthase family.</text>
</comment>
<dbReference type="CDD" id="cd01561">
    <property type="entry name" value="CBS_like"/>
    <property type="match status" value="1"/>
</dbReference>
<dbReference type="InterPro" id="IPR036052">
    <property type="entry name" value="TrpB-like_PALP_sf"/>
</dbReference>
<gene>
    <name evidence="14" type="ORF">EDD61_10797</name>
</gene>
<comment type="caution">
    <text evidence="14">The sequence shown here is derived from an EMBL/GenBank/DDBJ whole genome shotgun (WGS) entry which is preliminary data.</text>
</comment>
<evidence type="ECO:0000313" key="15">
    <source>
        <dbReference type="Proteomes" id="UP000295773"/>
    </source>
</evidence>
<dbReference type="UniPathway" id="UPA00136">
    <property type="reaction ID" value="UER00200"/>
</dbReference>
<dbReference type="GeneID" id="73796010"/>
<feature type="binding site" evidence="10">
    <location>
        <position position="65"/>
    </location>
    <ligand>
        <name>pyridoxal 5'-phosphate</name>
        <dbReference type="ChEBI" id="CHEBI:597326"/>
    </ligand>
</feature>
<evidence type="ECO:0000256" key="3">
    <source>
        <dbReference type="ARBA" id="ARBA00007103"/>
    </source>
</evidence>
<dbReference type="FunFam" id="3.40.50.1100:FF:000006">
    <property type="entry name" value="Cysteine synthase"/>
    <property type="match status" value="1"/>
</dbReference>
<dbReference type="NCBIfam" id="TIGR01139">
    <property type="entry name" value="cysK"/>
    <property type="match status" value="1"/>
</dbReference>